<organism evidence="1 2">
    <name type="scientific">Trifolium medium</name>
    <dbReference type="NCBI Taxonomy" id="97028"/>
    <lineage>
        <taxon>Eukaryota</taxon>
        <taxon>Viridiplantae</taxon>
        <taxon>Streptophyta</taxon>
        <taxon>Embryophyta</taxon>
        <taxon>Tracheophyta</taxon>
        <taxon>Spermatophyta</taxon>
        <taxon>Magnoliopsida</taxon>
        <taxon>eudicotyledons</taxon>
        <taxon>Gunneridae</taxon>
        <taxon>Pentapetalae</taxon>
        <taxon>rosids</taxon>
        <taxon>fabids</taxon>
        <taxon>Fabales</taxon>
        <taxon>Fabaceae</taxon>
        <taxon>Papilionoideae</taxon>
        <taxon>50 kb inversion clade</taxon>
        <taxon>NPAAA clade</taxon>
        <taxon>Hologalegina</taxon>
        <taxon>IRL clade</taxon>
        <taxon>Trifolieae</taxon>
        <taxon>Trifolium</taxon>
    </lineage>
</organism>
<proteinExistence type="predicted"/>
<dbReference type="Proteomes" id="UP000265520">
    <property type="component" value="Unassembled WGS sequence"/>
</dbReference>
<name>A0A392Q953_9FABA</name>
<feature type="non-terminal residue" evidence="1">
    <location>
        <position position="1"/>
    </location>
</feature>
<dbReference type="EMBL" id="LXQA010119012">
    <property type="protein sequence ID" value="MCI20260.1"/>
    <property type="molecule type" value="Genomic_DNA"/>
</dbReference>
<sequence length="49" mass="5193">GTLPDAPGVGSSARDARMSWNNACCVRCRLMGAGPAYELDRLGLVLEEI</sequence>
<reference evidence="1 2" key="1">
    <citation type="journal article" date="2018" name="Front. Plant Sci.">
        <title>Red Clover (Trifolium pratense) and Zigzag Clover (T. medium) - A Picture of Genomic Similarities and Differences.</title>
        <authorList>
            <person name="Dluhosova J."/>
            <person name="Istvanek J."/>
            <person name="Nedelnik J."/>
            <person name="Repkova J."/>
        </authorList>
    </citation>
    <scope>NUCLEOTIDE SEQUENCE [LARGE SCALE GENOMIC DNA]</scope>
    <source>
        <strain evidence="2">cv. 10/8</strain>
        <tissue evidence="1">Leaf</tissue>
    </source>
</reference>
<protein>
    <submittedName>
        <fullName evidence="1">Uncharacterized protein</fullName>
    </submittedName>
</protein>
<keyword evidence="2" id="KW-1185">Reference proteome</keyword>
<evidence type="ECO:0000313" key="2">
    <source>
        <dbReference type="Proteomes" id="UP000265520"/>
    </source>
</evidence>
<accession>A0A392Q953</accession>
<comment type="caution">
    <text evidence="1">The sequence shown here is derived from an EMBL/GenBank/DDBJ whole genome shotgun (WGS) entry which is preliminary data.</text>
</comment>
<dbReference type="AlphaFoldDB" id="A0A392Q953"/>
<evidence type="ECO:0000313" key="1">
    <source>
        <dbReference type="EMBL" id="MCI20260.1"/>
    </source>
</evidence>